<evidence type="ECO:0000256" key="1">
    <source>
        <dbReference type="SAM" id="SignalP"/>
    </source>
</evidence>
<protein>
    <submittedName>
        <fullName evidence="2">Uncharacterized protein</fullName>
    </submittedName>
</protein>
<name>A0A8T0RZT0_PANVG</name>
<dbReference type="AlphaFoldDB" id="A0A8T0RZT0"/>
<organism evidence="2 3">
    <name type="scientific">Panicum virgatum</name>
    <name type="common">Blackwell switchgrass</name>
    <dbReference type="NCBI Taxonomy" id="38727"/>
    <lineage>
        <taxon>Eukaryota</taxon>
        <taxon>Viridiplantae</taxon>
        <taxon>Streptophyta</taxon>
        <taxon>Embryophyta</taxon>
        <taxon>Tracheophyta</taxon>
        <taxon>Spermatophyta</taxon>
        <taxon>Magnoliopsida</taxon>
        <taxon>Liliopsida</taxon>
        <taxon>Poales</taxon>
        <taxon>Poaceae</taxon>
        <taxon>PACMAD clade</taxon>
        <taxon>Panicoideae</taxon>
        <taxon>Panicodae</taxon>
        <taxon>Paniceae</taxon>
        <taxon>Panicinae</taxon>
        <taxon>Panicum</taxon>
        <taxon>Panicum sect. Hiantes</taxon>
    </lineage>
</organism>
<feature type="chain" id="PRO_5035898660" evidence="1">
    <location>
        <begin position="21"/>
        <end position="134"/>
    </location>
</feature>
<accession>A0A8T0RZT0</accession>
<proteinExistence type="predicted"/>
<keyword evidence="3" id="KW-1185">Reference proteome</keyword>
<feature type="signal peptide" evidence="1">
    <location>
        <begin position="1"/>
        <end position="20"/>
    </location>
</feature>
<evidence type="ECO:0000313" key="2">
    <source>
        <dbReference type="EMBL" id="KAG2590043.1"/>
    </source>
</evidence>
<reference evidence="2" key="1">
    <citation type="submission" date="2020-05" db="EMBL/GenBank/DDBJ databases">
        <title>WGS assembly of Panicum virgatum.</title>
        <authorList>
            <person name="Lovell J.T."/>
            <person name="Jenkins J."/>
            <person name="Shu S."/>
            <person name="Juenger T.E."/>
            <person name="Schmutz J."/>
        </authorList>
    </citation>
    <scope>NUCLEOTIDE SEQUENCE</scope>
    <source>
        <strain evidence="2">AP13</strain>
    </source>
</reference>
<keyword evidence="1" id="KW-0732">Signal</keyword>
<sequence>MAANIFAVLALLALSVSVATVQKHSIVQSYRQQQAFAVGTPPLSAMMFQQPFAIPQLPYLYNQFAIPQSPYLYNQLAIYLAVAIPLPYLYNQPAISQLPYFYNQLAISQLLYLYNQLAISQLPYLHNQSVKLEL</sequence>
<gene>
    <name evidence="2" type="ORF">PVAP13_5NG315246</name>
</gene>
<evidence type="ECO:0000313" key="3">
    <source>
        <dbReference type="Proteomes" id="UP000823388"/>
    </source>
</evidence>
<dbReference type="Proteomes" id="UP000823388">
    <property type="component" value="Chromosome 5N"/>
</dbReference>
<dbReference type="EMBL" id="CM029046">
    <property type="protein sequence ID" value="KAG2590043.1"/>
    <property type="molecule type" value="Genomic_DNA"/>
</dbReference>
<comment type="caution">
    <text evidence="2">The sequence shown here is derived from an EMBL/GenBank/DDBJ whole genome shotgun (WGS) entry which is preliminary data.</text>
</comment>